<proteinExistence type="predicted"/>
<organism evidence="2 3">
    <name type="scientific">Candidatus Aphodocola excrementigallinarum</name>
    <dbReference type="NCBI Taxonomy" id="2840670"/>
    <lineage>
        <taxon>Bacteria</taxon>
        <taxon>Bacillati</taxon>
        <taxon>Bacillota</taxon>
        <taxon>Bacilli</taxon>
        <taxon>Candidatus Aphodocola</taxon>
    </lineage>
</organism>
<evidence type="ECO:0000313" key="3">
    <source>
        <dbReference type="Proteomes" id="UP000824074"/>
    </source>
</evidence>
<dbReference type="InterPro" id="IPR036976">
    <property type="entry name" value="RimM_N_sf"/>
</dbReference>
<feature type="domain" description="RimM N-terminal" evidence="1">
    <location>
        <begin position="5"/>
        <end position="82"/>
    </location>
</feature>
<dbReference type="EMBL" id="DVMT01000053">
    <property type="protein sequence ID" value="HIU40717.1"/>
    <property type="molecule type" value="Genomic_DNA"/>
</dbReference>
<dbReference type="Gene3D" id="2.40.30.60">
    <property type="entry name" value="RimM"/>
    <property type="match status" value="1"/>
</dbReference>
<dbReference type="InterPro" id="IPR009000">
    <property type="entry name" value="Transl_B-barrel_sf"/>
</dbReference>
<name>A0A9D1IRC0_9FIRM</name>
<reference evidence="2" key="1">
    <citation type="submission" date="2020-10" db="EMBL/GenBank/DDBJ databases">
        <authorList>
            <person name="Gilroy R."/>
        </authorList>
    </citation>
    <scope>NUCLEOTIDE SEQUENCE</scope>
    <source>
        <strain evidence="2">CHK193-30670</strain>
    </source>
</reference>
<dbReference type="Pfam" id="PF01782">
    <property type="entry name" value="RimM"/>
    <property type="match status" value="1"/>
</dbReference>
<evidence type="ECO:0000313" key="2">
    <source>
        <dbReference type="EMBL" id="HIU40717.1"/>
    </source>
</evidence>
<feature type="non-terminal residue" evidence="2">
    <location>
        <position position="82"/>
    </location>
</feature>
<evidence type="ECO:0000259" key="1">
    <source>
        <dbReference type="Pfam" id="PF01782"/>
    </source>
</evidence>
<comment type="caution">
    <text evidence="2">The sequence shown here is derived from an EMBL/GenBank/DDBJ whole genome shotgun (WGS) entry which is preliminary data.</text>
</comment>
<dbReference type="Proteomes" id="UP000824074">
    <property type="component" value="Unassembled WGS sequence"/>
</dbReference>
<reference evidence="2" key="2">
    <citation type="journal article" date="2021" name="PeerJ">
        <title>Extensive microbial diversity within the chicken gut microbiome revealed by metagenomics and culture.</title>
        <authorList>
            <person name="Gilroy R."/>
            <person name="Ravi A."/>
            <person name="Getino M."/>
            <person name="Pursley I."/>
            <person name="Horton D.L."/>
            <person name="Alikhan N.F."/>
            <person name="Baker D."/>
            <person name="Gharbi K."/>
            <person name="Hall N."/>
            <person name="Watson M."/>
            <person name="Adriaenssens E.M."/>
            <person name="Foster-Nyarko E."/>
            <person name="Jarju S."/>
            <person name="Secka A."/>
            <person name="Antonio M."/>
            <person name="Oren A."/>
            <person name="Chaudhuri R.R."/>
            <person name="La Ragione R."/>
            <person name="Hildebrand F."/>
            <person name="Pallen M.J."/>
        </authorList>
    </citation>
    <scope>NUCLEOTIDE SEQUENCE</scope>
    <source>
        <strain evidence="2">CHK193-30670</strain>
    </source>
</reference>
<dbReference type="InterPro" id="IPR002676">
    <property type="entry name" value="RimM_N"/>
</dbReference>
<sequence>MEYLCVGKLVNTHGIKGEVRLLSRFRHKDKVFVKGFKFYIGKDKKEYEIESYRKHKNFDMFVFKGYYNINLVEHLKGSLVYI</sequence>
<dbReference type="GO" id="GO:0006364">
    <property type="term" value="P:rRNA processing"/>
    <property type="evidence" value="ECO:0007669"/>
    <property type="project" value="InterPro"/>
</dbReference>
<dbReference type="AlphaFoldDB" id="A0A9D1IRC0"/>
<dbReference type="SUPFAM" id="SSF50447">
    <property type="entry name" value="Translation proteins"/>
    <property type="match status" value="1"/>
</dbReference>
<gene>
    <name evidence="2" type="ORF">IAB68_05400</name>
</gene>
<accession>A0A9D1IRC0</accession>
<protein>
    <submittedName>
        <fullName evidence="2">Ribosome maturation factor RimM</fullName>
    </submittedName>
</protein>